<name>A0A3D9ZH64_9ACTN</name>
<sequence>MSDYSLSMRAAEFYETTMVPALFAPWAPRAVSAAGVGVGQRVLDVACGTGVVARAAADRVGPSGTVVGLDANEAMLAVARRLRPDLRWVPGDAHDLPFDDDSFDAAISQAALMFFGDRVAVLREMRRVAGRVVIQVPGRLAASPGYEALAEVIARRAGPAARDLLGAYFNVGEPALLKELFERAGLRIDQFETWMGATRSASLDTFLAAELLPILETIDDGVRAAILDDSRRALAPFVDPSGAVAAPIEVQLIAAG</sequence>
<dbReference type="Gene3D" id="3.40.50.150">
    <property type="entry name" value="Vaccinia Virus protein VP39"/>
    <property type="match status" value="1"/>
</dbReference>
<dbReference type="InterPro" id="IPR029063">
    <property type="entry name" value="SAM-dependent_MTases_sf"/>
</dbReference>
<dbReference type="Proteomes" id="UP000256913">
    <property type="component" value="Unassembled WGS sequence"/>
</dbReference>
<keyword evidence="2" id="KW-0489">Methyltransferase</keyword>
<dbReference type="GO" id="GO:0008168">
    <property type="term" value="F:methyltransferase activity"/>
    <property type="evidence" value="ECO:0007669"/>
    <property type="project" value="UniProtKB-KW"/>
</dbReference>
<keyword evidence="2" id="KW-0830">Ubiquinone</keyword>
<keyword evidence="2" id="KW-0808">Transferase</keyword>
<evidence type="ECO:0000259" key="1">
    <source>
        <dbReference type="Pfam" id="PF13649"/>
    </source>
</evidence>
<protein>
    <submittedName>
        <fullName evidence="2">Ubiquinone/menaquinone biosynthesis C-methylase UbiE</fullName>
    </submittedName>
</protein>
<dbReference type="SUPFAM" id="SSF53335">
    <property type="entry name" value="S-adenosyl-L-methionine-dependent methyltransferases"/>
    <property type="match status" value="1"/>
</dbReference>
<proteinExistence type="predicted"/>
<reference evidence="2 3" key="1">
    <citation type="submission" date="2018-08" db="EMBL/GenBank/DDBJ databases">
        <title>Sequencing the genomes of 1000 actinobacteria strains.</title>
        <authorList>
            <person name="Klenk H.-P."/>
        </authorList>
    </citation>
    <scope>NUCLEOTIDE SEQUENCE [LARGE SCALE GENOMIC DNA]</scope>
    <source>
        <strain evidence="2 3">DSM 44099</strain>
    </source>
</reference>
<feature type="domain" description="Methyltransferase" evidence="1">
    <location>
        <begin position="42"/>
        <end position="128"/>
    </location>
</feature>
<evidence type="ECO:0000313" key="2">
    <source>
        <dbReference type="EMBL" id="REF95213.1"/>
    </source>
</evidence>
<dbReference type="PANTHER" id="PTHR43591">
    <property type="entry name" value="METHYLTRANSFERASE"/>
    <property type="match status" value="1"/>
</dbReference>
<dbReference type="InterPro" id="IPR041698">
    <property type="entry name" value="Methyltransf_25"/>
</dbReference>
<dbReference type="RefSeq" id="WP_116066937.1">
    <property type="nucleotide sequence ID" value="NZ_BONB01000084.1"/>
</dbReference>
<dbReference type="Pfam" id="PF13649">
    <property type="entry name" value="Methyltransf_25"/>
    <property type="match status" value="1"/>
</dbReference>
<dbReference type="EMBL" id="QUMQ01000001">
    <property type="protein sequence ID" value="REF95213.1"/>
    <property type="molecule type" value="Genomic_DNA"/>
</dbReference>
<dbReference type="AlphaFoldDB" id="A0A3D9ZH64"/>
<dbReference type="PANTHER" id="PTHR43591:SF24">
    <property type="entry name" value="2-METHOXY-6-POLYPRENYL-1,4-BENZOQUINOL METHYLASE, MITOCHONDRIAL"/>
    <property type="match status" value="1"/>
</dbReference>
<dbReference type="OrthoDB" id="3763870at2"/>
<gene>
    <name evidence="2" type="ORF">DFJ67_1165</name>
</gene>
<evidence type="ECO:0000313" key="3">
    <source>
        <dbReference type="Proteomes" id="UP000256913"/>
    </source>
</evidence>
<dbReference type="GO" id="GO:0032259">
    <property type="term" value="P:methylation"/>
    <property type="evidence" value="ECO:0007669"/>
    <property type="project" value="UniProtKB-KW"/>
</dbReference>
<keyword evidence="3" id="KW-1185">Reference proteome</keyword>
<comment type="caution">
    <text evidence="2">The sequence shown here is derived from an EMBL/GenBank/DDBJ whole genome shotgun (WGS) entry which is preliminary data.</text>
</comment>
<accession>A0A3D9ZH64</accession>
<dbReference type="CDD" id="cd02440">
    <property type="entry name" value="AdoMet_MTases"/>
    <property type="match status" value="1"/>
</dbReference>
<organism evidence="2 3">
    <name type="scientific">Asanoa ferruginea</name>
    <dbReference type="NCBI Taxonomy" id="53367"/>
    <lineage>
        <taxon>Bacteria</taxon>
        <taxon>Bacillati</taxon>
        <taxon>Actinomycetota</taxon>
        <taxon>Actinomycetes</taxon>
        <taxon>Micromonosporales</taxon>
        <taxon>Micromonosporaceae</taxon>
        <taxon>Asanoa</taxon>
    </lineage>
</organism>